<proteinExistence type="predicted"/>
<evidence type="ECO:0000313" key="1">
    <source>
        <dbReference type="EMBL" id="RJF81873.1"/>
    </source>
</evidence>
<evidence type="ECO:0000313" key="2">
    <source>
        <dbReference type="Proteomes" id="UP000283458"/>
    </source>
</evidence>
<name>A0A418VXH1_9PROT</name>
<sequence>MRNAMLNLTDIVHPRLARQAANVGVSTMNSWAHRGYFDAFDGVQTTPGKARPFTVLDAIRLNVMKEFNIVGVDPAASSKIVTRPDFTSLVESILFDSRDDIIIGFDGFSMVSATNSMTIKDIKNMGYGNFSHIDLSEAAMHVMSFLRATKGVPLPSAVDEDNIEN</sequence>
<protein>
    <submittedName>
        <fullName evidence="1">Uncharacterized protein</fullName>
    </submittedName>
</protein>
<dbReference type="Proteomes" id="UP000283458">
    <property type="component" value="Unassembled WGS sequence"/>
</dbReference>
<dbReference type="EMBL" id="QYUL01000002">
    <property type="protein sequence ID" value="RJF81873.1"/>
    <property type="molecule type" value="Genomic_DNA"/>
</dbReference>
<gene>
    <name evidence="1" type="ORF">D3877_17395</name>
</gene>
<accession>A0A418VXH1</accession>
<organism evidence="1 2">
    <name type="scientific">Azospirillum cavernae</name>
    <dbReference type="NCBI Taxonomy" id="2320860"/>
    <lineage>
        <taxon>Bacteria</taxon>
        <taxon>Pseudomonadati</taxon>
        <taxon>Pseudomonadota</taxon>
        <taxon>Alphaproteobacteria</taxon>
        <taxon>Rhodospirillales</taxon>
        <taxon>Azospirillaceae</taxon>
        <taxon>Azospirillum</taxon>
    </lineage>
</organism>
<keyword evidence="2" id="KW-1185">Reference proteome</keyword>
<comment type="caution">
    <text evidence="1">The sequence shown here is derived from an EMBL/GenBank/DDBJ whole genome shotgun (WGS) entry which is preliminary data.</text>
</comment>
<dbReference type="AlphaFoldDB" id="A0A418VXH1"/>
<reference evidence="1 2" key="1">
    <citation type="submission" date="2018-09" db="EMBL/GenBank/DDBJ databases">
        <authorList>
            <person name="Zhu H."/>
        </authorList>
    </citation>
    <scope>NUCLEOTIDE SEQUENCE [LARGE SCALE GENOMIC DNA]</scope>
    <source>
        <strain evidence="1 2">K2W22B-5</strain>
    </source>
</reference>